<dbReference type="EMBL" id="CM023484">
    <property type="protein sequence ID" value="KAH6933579.1"/>
    <property type="molecule type" value="Genomic_DNA"/>
</dbReference>
<proteinExistence type="predicted"/>
<sequence length="174" mass="19401">MGVYNMWEELIEAQKTNQLERLKLTKTGQALLKDLGYTVETEAHLPQPIPHELKEKIHVCRIPKNMHPEYDERRRKARIQALQRRLERNSNNECVRYTNAAKYRGLNKYVASVVDENSQELSAASTYASDATTAEEVGIALAINTGAPPPGIKTSTPALIAGVQGPEDSVTCQQ</sequence>
<organism evidence="1 2">
    <name type="scientific">Hyalomma asiaticum</name>
    <name type="common">Tick</name>
    <dbReference type="NCBI Taxonomy" id="266040"/>
    <lineage>
        <taxon>Eukaryota</taxon>
        <taxon>Metazoa</taxon>
        <taxon>Ecdysozoa</taxon>
        <taxon>Arthropoda</taxon>
        <taxon>Chelicerata</taxon>
        <taxon>Arachnida</taxon>
        <taxon>Acari</taxon>
        <taxon>Parasitiformes</taxon>
        <taxon>Ixodida</taxon>
        <taxon>Ixodoidea</taxon>
        <taxon>Ixodidae</taxon>
        <taxon>Hyalomminae</taxon>
        <taxon>Hyalomma</taxon>
    </lineage>
</organism>
<protein>
    <submittedName>
        <fullName evidence="1">Uncharacterized protein</fullName>
    </submittedName>
</protein>
<reference evidence="1" key="1">
    <citation type="submission" date="2020-05" db="EMBL/GenBank/DDBJ databases">
        <title>Large-scale comparative analyses of tick genomes elucidate their genetic diversity and vector capacities.</title>
        <authorList>
            <person name="Jia N."/>
            <person name="Wang J."/>
            <person name="Shi W."/>
            <person name="Du L."/>
            <person name="Sun Y."/>
            <person name="Zhan W."/>
            <person name="Jiang J."/>
            <person name="Wang Q."/>
            <person name="Zhang B."/>
            <person name="Ji P."/>
            <person name="Sakyi L.B."/>
            <person name="Cui X."/>
            <person name="Yuan T."/>
            <person name="Jiang B."/>
            <person name="Yang W."/>
            <person name="Lam T.T.-Y."/>
            <person name="Chang Q."/>
            <person name="Ding S."/>
            <person name="Wang X."/>
            <person name="Zhu J."/>
            <person name="Ruan X."/>
            <person name="Zhao L."/>
            <person name="Wei J."/>
            <person name="Que T."/>
            <person name="Du C."/>
            <person name="Cheng J."/>
            <person name="Dai P."/>
            <person name="Han X."/>
            <person name="Huang E."/>
            <person name="Gao Y."/>
            <person name="Liu J."/>
            <person name="Shao H."/>
            <person name="Ye R."/>
            <person name="Li L."/>
            <person name="Wei W."/>
            <person name="Wang X."/>
            <person name="Wang C."/>
            <person name="Yang T."/>
            <person name="Huo Q."/>
            <person name="Li W."/>
            <person name="Guo W."/>
            <person name="Chen H."/>
            <person name="Zhou L."/>
            <person name="Ni X."/>
            <person name="Tian J."/>
            <person name="Zhou Y."/>
            <person name="Sheng Y."/>
            <person name="Liu T."/>
            <person name="Pan Y."/>
            <person name="Xia L."/>
            <person name="Li J."/>
            <person name="Zhao F."/>
            <person name="Cao W."/>
        </authorList>
    </citation>
    <scope>NUCLEOTIDE SEQUENCE</scope>
    <source>
        <strain evidence="1">Hyas-2018</strain>
    </source>
</reference>
<evidence type="ECO:0000313" key="1">
    <source>
        <dbReference type="EMBL" id="KAH6933579.1"/>
    </source>
</evidence>
<keyword evidence="2" id="KW-1185">Reference proteome</keyword>
<gene>
    <name evidence="1" type="ORF">HPB50_016614</name>
</gene>
<evidence type="ECO:0000313" key="2">
    <source>
        <dbReference type="Proteomes" id="UP000821845"/>
    </source>
</evidence>
<dbReference type="Proteomes" id="UP000821845">
    <property type="component" value="Chromosome 4"/>
</dbReference>
<name>A0ACB7SLP3_HYAAI</name>
<comment type="caution">
    <text evidence="1">The sequence shown here is derived from an EMBL/GenBank/DDBJ whole genome shotgun (WGS) entry which is preliminary data.</text>
</comment>
<accession>A0ACB7SLP3</accession>